<comment type="caution">
    <text evidence="1">The sequence shown here is derived from an EMBL/GenBank/DDBJ whole genome shotgun (WGS) entry which is preliminary data.</text>
</comment>
<dbReference type="PANTHER" id="PTHR13696:SF52">
    <property type="entry name" value="PARA FAMILY PROTEIN CT_582"/>
    <property type="match status" value="1"/>
</dbReference>
<sequence length="84" mass="9605">MNKDLEIEGVIMSMYDTRTKLCNEVATEVSKYFNNKVYETSIPRNIRLAEAPSFGLPIMLYDDKCKGAEAYENLTKEFLSKQGV</sequence>
<evidence type="ECO:0000313" key="1">
    <source>
        <dbReference type="EMBL" id="MPN53310.1"/>
    </source>
</evidence>
<dbReference type="AlphaFoldDB" id="A0A645IQS3"/>
<dbReference type="EMBL" id="VSSQ01120317">
    <property type="protein sequence ID" value="MPN53310.1"/>
    <property type="molecule type" value="Genomic_DNA"/>
</dbReference>
<organism evidence="1">
    <name type="scientific">bioreactor metagenome</name>
    <dbReference type="NCBI Taxonomy" id="1076179"/>
    <lineage>
        <taxon>unclassified sequences</taxon>
        <taxon>metagenomes</taxon>
        <taxon>ecological metagenomes</taxon>
    </lineage>
</organism>
<accession>A0A645IQS3</accession>
<dbReference type="InterPro" id="IPR050678">
    <property type="entry name" value="DNA_Partitioning_ATPase"/>
</dbReference>
<dbReference type="SUPFAM" id="SSF52540">
    <property type="entry name" value="P-loop containing nucleoside triphosphate hydrolases"/>
    <property type="match status" value="1"/>
</dbReference>
<gene>
    <name evidence="1" type="primary">parA_7</name>
    <name evidence="1" type="ORF">SDC9_200974</name>
</gene>
<protein>
    <submittedName>
        <fullName evidence="1">Chromosome partitioning protein ParA</fullName>
    </submittedName>
</protein>
<name>A0A645IQS3_9ZZZZ</name>
<dbReference type="InterPro" id="IPR027417">
    <property type="entry name" value="P-loop_NTPase"/>
</dbReference>
<dbReference type="Gene3D" id="3.40.50.300">
    <property type="entry name" value="P-loop containing nucleotide triphosphate hydrolases"/>
    <property type="match status" value="1"/>
</dbReference>
<proteinExistence type="predicted"/>
<dbReference type="PANTHER" id="PTHR13696">
    <property type="entry name" value="P-LOOP CONTAINING NUCLEOSIDE TRIPHOSPHATE HYDROLASE"/>
    <property type="match status" value="1"/>
</dbReference>
<reference evidence="1" key="1">
    <citation type="submission" date="2019-08" db="EMBL/GenBank/DDBJ databases">
        <authorList>
            <person name="Kucharzyk K."/>
            <person name="Murdoch R.W."/>
            <person name="Higgins S."/>
            <person name="Loffler F."/>
        </authorList>
    </citation>
    <scope>NUCLEOTIDE SEQUENCE</scope>
</reference>